<dbReference type="PANTHER" id="PTHR31465">
    <property type="entry name" value="PROTEIN RTA1-RELATED"/>
    <property type="match status" value="1"/>
</dbReference>
<feature type="transmembrane region" description="Helical" evidence="5">
    <location>
        <begin position="45"/>
        <end position="65"/>
    </location>
</feature>
<dbReference type="EMBL" id="ML996710">
    <property type="protein sequence ID" value="KAF2395905.1"/>
    <property type="molecule type" value="Genomic_DNA"/>
</dbReference>
<gene>
    <name evidence="6" type="ORF">EJ06DRAFT_534588</name>
</gene>
<keyword evidence="7" id="KW-1185">Reference proteome</keyword>
<reference evidence="6" key="1">
    <citation type="journal article" date="2020" name="Stud. Mycol.">
        <title>101 Dothideomycetes genomes: a test case for predicting lifestyles and emergence of pathogens.</title>
        <authorList>
            <person name="Haridas S."/>
            <person name="Albert R."/>
            <person name="Binder M."/>
            <person name="Bloem J."/>
            <person name="Labutti K."/>
            <person name="Salamov A."/>
            <person name="Andreopoulos B."/>
            <person name="Baker S."/>
            <person name="Barry K."/>
            <person name="Bills G."/>
            <person name="Bluhm B."/>
            <person name="Cannon C."/>
            <person name="Castanera R."/>
            <person name="Culley D."/>
            <person name="Daum C."/>
            <person name="Ezra D."/>
            <person name="Gonzalez J."/>
            <person name="Henrissat B."/>
            <person name="Kuo A."/>
            <person name="Liang C."/>
            <person name="Lipzen A."/>
            <person name="Lutzoni F."/>
            <person name="Magnuson J."/>
            <person name="Mondo S."/>
            <person name="Nolan M."/>
            <person name="Ohm R."/>
            <person name="Pangilinan J."/>
            <person name="Park H.-J."/>
            <person name="Ramirez L."/>
            <person name="Alfaro M."/>
            <person name="Sun H."/>
            <person name="Tritt A."/>
            <person name="Yoshinaga Y."/>
            <person name="Zwiers L.-H."/>
            <person name="Turgeon B."/>
            <person name="Goodwin S."/>
            <person name="Spatafora J."/>
            <person name="Crous P."/>
            <person name="Grigoriev I."/>
        </authorList>
    </citation>
    <scope>NUCLEOTIDE SEQUENCE</scope>
    <source>
        <strain evidence="6">CBS 262.69</strain>
    </source>
</reference>
<keyword evidence="3 5" id="KW-1133">Transmembrane helix</keyword>
<evidence type="ECO:0000256" key="5">
    <source>
        <dbReference type="SAM" id="Phobius"/>
    </source>
</evidence>
<dbReference type="PANTHER" id="PTHR31465:SF15">
    <property type="entry name" value="LIPID TRANSPORTER ATNI-RELATED"/>
    <property type="match status" value="1"/>
</dbReference>
<evidence type="ECO:0000313" key="7">
    <source>
        <dbReference type="Proteomes" id="UP000799640"/>
    </source>
</evidence>
<evidence type="ECO:0000313" key="6">
    <source>
        <dbReference type="EMBL" id="KAF2395905.1"/>
    </source>
</evidence>
<proteinExistence type="predicted"/>
<feature type="transmembrane region" description="Helical" evidence="5">
    <location>
        <begin position="228"/>
        <end position="248"/>
    </location>
</feature>
<evidence type="ECO:0000256" key="2">
    <source>
        <dbReference type="ARBA" id="ARBA00022692"/>
    </source>
</evidence>
<sequence length="337" mass="37116">MSSTTSSEPSHTVDFSVKCVTATPGKYGNVPIDACNSYYNFDPQYVPALAVAVIFGILTIAHIAWAAVYKKWYCWVLIMGALWETLAFTTHALGAHNQQSIAYATAHSLLYLLAPLWINAFAYMTFARLVYFYLPSQALAGGRIHATSLAKYFVIADVLSFIIQAAGGVMASPGADPSTIKTGINIYMAGIGVQEAFVLCFVALMVVFHRAALRLEREGGALGQERRWRALLFALYAVLAMITVRIAYRIAEYGGGMKPSNPIPFHEAYAYALDAAPMMVAILILAVVHPGRTLVGPESEFPRLSWKEKKVIKLERKAVRKEAKRVKREGSGYYEEV</sequence>
<keyword evidence="4 5" id="KW-0472">Membrane</keyword>
<dbReference type="AlphaFoldDB" id="A0A6G1HJF8"/>
<organism evidence="6 7">
    <name type="scientific">Trichodelitschia bisporula</name>
    <dbReference type="NCBI Taxonomy" id="703511"/>
    <lineage>
        <taxon>Eukaryota</taxon>
        <taxon>Fungi</taxon>
        <taxon>Dikarya</taxon>
        <taxon>Ascomycota</taxon>
        <taxon>Pezizomycotina</taxon>
        <taxon>Dothideomycetes</taxon>
        <taxon>Dothideomycetes incertae sedis</taxon>
        <taxon>Phaeotrichales</taxon>
        <taxon>Phaeotrichaceae</taxon>
        <taxon>Trichodelitschia</taxon>
    </lineage>
</organism>
<feature type="transmembrane region" description="Helical" evidence="5">
    <location>
        <begin position="72"/>
        <end position="89"/>
    </location>
</feature>
<feature type="transmembrane region" description="Helical" evidence="5">
    <location>
        <begin position="152"/>
        <end position="172"/>
    </location>
</feature>
<feature type="transmembrane region" description="Helical" evidence="5">
    <location>
        <begin position="109"/>
        <end position="131"/>
    </location>
</feature>
<protein>
    <recommendedName>
        <fullName evidence="8">RTA1-domain-containing protein</fullName>
    </recommendedName>
</protein>
<keyword evidence="2 5" id="KW-0812">Transmembrane</keyword>
<dbReference type="GO" id="GO:0016020">
    <property type="term" value="C:membrane"/>
    <property type="evidence" value="ECO:0007669"/>
    <property type="project" value="UniProtKB-SubCell"/>
</dbReference>
<feature type="transmembrane region" description="Helical" evidence="5">
    <location>
        <begin position="184"/>
        <end position="208"/>
    </location>
</feature>
<feature type="transmembrane region" description="Helical" evidence="5">
    <location>
        <begin position="268"/>
        <end position="288"/>
    </location>
</feature>
<evidence type="ECO:0000256" key="1">
    <source>
        <dbReference type="ARBA" id="ARBA00004141"/>
    </source>
</evidence>
<dbReference type="Proteomes" id="UP000799640">
    <property type="component" value="Unassembled WGS sequence"/>
</dbReference>
<evidence type="ECO:0000256" key="3">
    <source>
        <dbReference type="ARBA" id="ARBA00022989"/>
    </source>
</evidence>
<accession>A0A6G1HJF8</accession>
<dbReference type="OrthoDB" id="5384040at2759"/>
<evidence type="ECO:0008006" key="8">
    <source>
        <dbReference type="Google" id="ProtNLM"/>
    </source>
</evidence>
<comment type="subcellular location">
    <subcellularLocation>
        <location evidence="1">Membrane</location>
        <topology evidence="1">Multi-pass membrane protein</topology>
    </subcellularLocation>
</comment>
<dbReference type="Pfam" id="PF04479">
    <property type="entry name" value="RTA1"/>
    <property type="match status" value="1"/>
</dbReference>
<evidence type="ECO:0000256" key="4">
    <source>
        <dbReference type="ARBA" id="ARBA00023136"/>
    </source>
</evidence>
<name>A0A6G1HJF8_9PEZI</name>
<dbReference type="InterPro" id="IPR007568">
    <property type="entry name" value="RTA1"/>
</dbReference>